<feature type="compositionally biased region" description="Basic and acidic residues" evidence="1">
    <location>
        <begin position="254"/>
        <end position="268"/>
    </location>
</feature>
<evidence type="ECO:0000256" key="1">
    <source>
        <dbReference type="SAM" id="MobiDB-lite"/>
    </source>
</evidence>
<dbReference type="AlphaFoldDB" id="A0A7X2NS97"/>
<name>A0A7X2NS97_9FIRM</name>
<dbReference type="Proteomes" id="UP000461880">
    <property type="component" value="Unassembled WGS sequence"/>
</dbReference>
<gene>
    <name evidence="2" type="ORF">FYJ51_06900</name>
</gene>
<feature type="region of interest" description="Disordered" evidence="1">
    <location>
        <begin position="249"/>
        <end position="283"/>
    </location>
</feature>
<proteinExistence type="predicted"/>
<comment type="caution">
    <text evidence="2">The sequence shown here is derived from an EMBL/GenBank/DDBJ whole genome shotgun (WGS) entry which is preliminary data.</text>
</comment>
<dbReference type="RefSeq" id="WP_205946231.1">
    <property type="nucleotide sequence ID" value="NZ_VUMN01000014.1"/>
</dbReference>
<organism evidence="2 3">
    <name type="scientific">Stecheria intestinalis</name>
    <dbReference type="NCBI Taxonomy" id="2606630"/>
    <lineage>
        <taxon>Bacteria</taxon>
        <taxon>Bacillati</taxon>
        <taxon>Bacillota</taxon>
        <taxon>Erysipelotrichia</taxon>
        <taxon>Erysipelotrichales</taxon>
        <taxon>Erysipelotrichaceae</taxon>
        <taxon>Stecheria</taxon>
    </lineage>
</organism>
<dbReference type="EMBL" id="VUMN01000014">
    <property type="protein sequence ID" value="MSS58631.1"/>
    <property type="molecule type" value="Genomic_DNA"/>
</dbReference>
<sequence>MAAETIQRYRVSETIRKADVLSRLAKPDDLYDENGVICLGHWGIIAVFASKPDLEKTMGAEAIPVSEEEQMLSLCAKIQEETSEVSFSDAKKEYLAATRVFQKRAREQEESHKLVHRLKAARRSVKLQNDWLGRENALRARRAESSTRMLEDYEKAAKENAAKQKELIRQLTELGEEKSRNEKKISECGFSSKEYSEQLDQYKEAVRFRDHLFHRDYVREIEQRRKELKEAMAEQERIRLELEAEQQKLNQQEADQKQEQEALQHEQENLTQEKNQAQAALESAKSDLASGTFMLQQSNVQTDSMDLKIGRAQKKAEAAEKARKQAEQDQYEKAVKLLHAWRAESKVLKYQFCGMLATAEMTESLFFASEMLCASGTAALKWLREMDPQAKYGILCTSDFRDPEECFRKIILL</sequence>
<evidence type="ECO:0000313" key="3">
    <source>
        <dbReference type="Proteomes" id="UP000461880"/>
    </source>
</evidence>
<keyword evidence="3" id="KW-1185">Reference proteome</keyword>
<feature type="compositionally biased region" description="Polar residues" evidence="1">
    <location>
        <begin position="269"/>
        <end position="278"/>
    </location>
</feature>
<protein>
    <submittedName>
        <fullName evidence="2">Uncharacterized protein</fullName>
    </submittedName>
</protein>
<accession>A0A7X2NS97</accession>
<reference evidence="2 3" key="1">
    <citation type="submission" date="2019-08" db="EMBL/GenBank/DDBJ databases">
        <title>In-depth cultivation of the pig gut microbiome towards novel bacterial diversity and tailored functional studies.</title>
        <authorList>
            <person name="Wylensek D."/>
            <person name="Hitch T.C.A."/>
            <person name="Clavel T."/>
        </authorList>
    </citation>
    <scope>NUCLEOTIDE SEQUENCE [LARGE SCALE GENOMIC DNA]</scope>
    <source>
        <strain evidence="2 3">Oil+RF-744-GAM-WT-6</strain>
    </source>
</reference>
<evidence type="ECO:0000313" key="2">
    <source>
        <dbReference type="EMBL" id="MSS58631.1"/>
    </source>
</evidence>